<protein>
    <submittedName>
        <fullName evidence="2">Uncharacterized protein</fullName>
    </submittedName>
</protein>
<accession>A0A7J7NK79</accession>
<evidence type="ECO:0000313" key="3">
    <source>
        <dbReference type="Proteomes" id="UP000541444"/>
    </source>
</evidence>
<proteinExistence type="predicted"/>
<evidence type="ECO:0000313" key="2">
    <source>
        <dbReference type="EMBL" id="KAF6167503.1"/>
    </source>
</evidence>
<dbReference type="AlphaFoldDB" id="A0A7J7NK79"/>
<keyword evidence="1" id="KW-0472">Membrane</keyword>
<keyword evidence="1" id="KW-0812">Transmembrane</keyword>
<name>A0A7J7NK79_9MAGN</name>
<evidence type="ECO:0000256" key="1">
    <source>
        <dbReference type="SAM" id="Phobius"/>
    </source>
</evidence>
<organism evidence="2 3">
    <name type="scientific">Kingdonia uniflora</name>
    <dbReference type="NCBI Taxonomy" id="39325"/>
    <lineage>
        <taxon>Eukaryota</taxon>
        <taxon>Viridiplantae</taxon>
        <taxon>Streptophyta</taxon>
        <taxon>Embryophyta</taxon>
        <taxon>Tracheophyta</taxon>
        <taxon>Spermatophyta</taxon>
        <taxon>Magnoliopsida</taxon>
        <taxon>Ranunculales</taxon>
        <taxon>Circaeasteraceae</taxon>
        <taxon>Kingdonia</taxon>
    </lineage>
</organism>
<sequence>MILLNPVQCAVEFAIVNPACANMEHKRLVFVVHAISFCNINIWSIYLISGHVTSIFGLLTLLVASDK</sequence>
<dbReference type="Proteomes" id="UP000541444">
    <property type="component" value="Unassembled WGS sequence"/>
</dbReference>
<comment type="caution">
    <text evidence="2">The sequence shown here is derived from an EMBL/GenBank/DDBJ whole genome shotgun (WGS) entry which is preliminary data.</text>
</comment>
<feature type="transmembrane region" description="Helical" evidence="1">
    <location>
        <begin position="43"/>
        <end position="64"/>
    </location>
</feature>
<keyword evidence="1" id="KW-1133">Transmembrane helix</keyword>
<dbReference type="EMBL" id="JACGCM010000724">
    <property type="protein sequence ID" value="KAF6167503.1"/>
    <property type="molecule type" value="Genomic_DNA"/>
</dbReference>
<gene>
    <name evidence="2" type="ORF">GIB67_031704</name>
</gene>
<reference evidence="2 3" key="1">
    <citation type="journal article" date="2020" name="IScience">
        <title>Genome Sequencing of the Endangered Kingdonia uniflora (Circaeasteraceae, Ranunculales) Reveals Potential Mechanisms of Evolutionary Specialization.</title>
        <authorList>
            <person name="Sun Y."/>
            <person name="Deng T."/>
            <person name="Zhang A."/>
            <person name="Moore M.J."/>
            <person name="Landis J.B."/>
            <person name="Lin N."/>
            <person name="Zhang H."/>
            <person name="Zhang X."/>
            <person name="Huang J."/>
            <person name="Zhang X."/>
            <person name="Sun H."/>
            <person name="Wang H."/>
        </authorList>
    </citation>
    <scope>NUCLEOTIDE SEQUENCE [LARGE SCALE GENOMIC DNA]</scope>
    <source>
        <strain evidence="2">TB1705</strain>
        <tissue evidence="2">Leaf</tissue>
    </source>
</reference>
<keyword evidence="3" id="KW-1185">Reference proteome</keyword>